<keyword evidence="1" id="KW-0175">Coiled coil</keyword>
<evidence type="ECO:0000259" key="2">
    <source>
        <dbReference type="Pfam" id="PF01548"/>
    </source>
</evidence>
<dbReference type="GO" id="GO:0006313">
    <property type="term" value="P:DNA transposition"/>
    <property type="evidence" value="ECO:0007669"/>
    <property type="project" value="InterPro"/>
</dbReference>
<sequence length="165" mass="18337">MIYIGLDVHKVNTTVAWLDNETGEISKAHNCPTDQLAERLATLSGSKRVVMETGASSSFLARQLKSCGLEVMVVDAYKSHRLGEARQTAKTDKLDAQSLAWLLAAGLLETAAVWLPDETTEQLRELERTRQRLTQQTTRLRNALRACLVRHGQDCPYSDLLGKEA</sequence>
<evidence type="ECO:0000256" key="1">
    <source>
        <dbReference type="SAM" id="Coils"/>
    </source>
</evidence>
<dbReference type="EMBL" id="BARV01034405">
    <property type="protein sequence ID" value="GAI58639.1"/>
    <property type="molecule type" value="Genomic_DNA"/>
</dbReference>
<dbReference type="InterPro" id="IPR002525">
    <property type="entry name" value="Transp_IS110-like_N"/>
</dbReference>
<feature type="coiled-coil region" evidence="1">
    <location>
        <begin position="116"/>
        <end position="146"/>
    </location>
</feature>
<dbReference type="Pfam" id="PF01548">
    <property type="entry name" value="DEDD_Tnp_IS110"/>
    <property type="match status" value="1"/>
</dbReference>
<gene>
    <name evidence="3" type="ORF">S06H3_53889</name>
</gene>
<dbReference type="InterPro" id="IPR047650">
    <property type="entry name" value="Transpos_IS110"/>
</dbReference>
<dbReference type="AlphaFoldDB" id="X1RT14"/>
<protein>
    <recommendedName>
        <fullName evidence="2">Transposase IS110-like N-terminal domain-containing protein</fullName>
    </recommendedName>
</protein>
<organism evidence="3">
    <name type="scientific">marine sediment metagenome</name>
    <dbReference type="NCBI Taxonomy" id="412755"/>
    <lineage>
        <taxon>unclassified sequences</taxon>
        <taxon>metagenomes</taxon>
        <taxon>ecological metagenomes</taxon>
    </lineage>
</organism>
<feature type="domain" description="Transposase IS110-like N-terminal" evidence="2">
    <location>
        <begin position="4"/>
        <end position="150"/>
    </location>
</feature>
<dbReference type="GO" id="GO:0004803">
    <property type="term" value="F:transposase activity"/>
    <property type="evidence" value="ECO:0007669"/>
    <property type="project" value="InterPro"/>
</dbReference>
<dbReference type="PANTHER" id="PTHR33055">
    <property type="entry name" value="TRANSPOSASE FOR INSERTION SEQUENCE ELEMENT IS1111A"/>
    <property type="match status" value="1"/>
</dbReference>
<proteinExistence type="predicted"/>
<evidence type="ECO:0000313" key="3">
    <source>
        <dbReference type="EMBL" id="GAI58639.1"/>
    </source>
</evidence>
<name>X1RT14_9ZZZZ</name>
<feature type="non-terminal residue" evidence="3">
    <location>
        <position position="165"/>
    </location>
</feature>
<comment type="caution">
    <text evidence="3">The sequence shown here is derived from an EMBL/GenBank/DDBJ whole genome shotgun (WGS) entry which is preliminary data.</text>
</comment>
<dbReference type="GO" id="GO:0003677">
    <property type="term" value="F:DNA binding"/>
    <property type="evidence" value="ECO:0007669"/>
    <property type="project" value="InterPro"/>
</dbReference>
<accession>X1RT14</accession>
<reference evidence="3" key="1">
    <citation type="journal article" date="2014" name="Front. Microbiol.">
        <title>High frequency of phylogenetically diverse reductive dehalogenase-homologous genes in deep subseafloor sedimentary metagenomes.</title>
        <authorList>
            <person name="Kawai M."/>
            <person name="Futagami T."/>
            <person name="Toyoda A."/>
            <person name="Takaki Y."/>
            <person name="Nishi S."/>
            <person name="Hori S."/>
            <person name="Arai W."/>
            <person name="Tsubouchi T."/>
            <person name="Morono Y."/>
            <person name="Uchiyama I."/>
            <person name="Ito T."/>
            <person name="Fujiyama A."/>
            <person name="Inagaki F."/>
            <person name="Takami H."/>
        </authorList>
    </citation>
    <scope>NUCLEOTIDE SEQUENCE</scope>
    <source>
        <strain evidence="3">Expedition CK06-06</strain>
    </source>
</reference>